<accession>A0A4Q2S918</accession>
<comment type="caution">
    <text evidence="2">The sequence shown here is derived from an EMBL/GenBank/DDBJ whole genome shotgun (WGS) entry which is preliminary data.</text>
</comment>
<name>A0A4Q2S918_9HYPH</name>
<dbReference type="OrthoDB" id="9804139at2"/>
<dbReference type="Proteomes" id="UP000291088">
    <property type="component" value="Unassembled WGS sequence"/>
</dbReference>
<gene>
    <name evidence="2" type="ORF">EUU22_24055</name>
</gene>
<protein>
    <submittedName>
        <fullName evidence="2">Uncharacterized protein</fullName>
    </submittedName>
</protein>
<keyword evidence="3" id="KW-1185">Reference proteome</keyword>
<dbReference type="RefSeq" id="WP_129334504.1">
    <property type="nucleotide sequence ID" value="NZ_SDVB01000391.1"/>
</dbReference>
<feature type="region of interest" description="Disordered" evidence="1">
    <location>
        <begin position="32"/>
        <end position="63"/>
    </location>
</feature>
<organism evidence="2 3">
    <name type="scientific">Ciceribacter ferrooxidans</name>
    <dbReference type="NCBI Taxonomy" id="2509717"/>
    <lineage>
        <taxon>Bacteria</taxon>
        <taxon>Pseudomonadati</taxon>
        <taxon>Pseudomonadota</taxon>
        <taxon>Alphaproteobacteria</taxon>
        <taxon>Hyphomicrobiales</taxon>
        <taxon>Rhizobiaceae</taxon>
        <taxon>Ciceribacter</taxon>
    </lineage>
</organism>
<dbReference type="AlphaFoldDB" id="A0A4Q2S918"/>
<evidence type="ECO:0000313" key="2">
    <source>
        <dbReference type="EMBL" id="RYB97073.1"/>
    </source>
</evidence>
<evidence type="ECO:0000256" key="1">
    <source>
        <dbReference type="SAM" id="MobiDB-lite"/>
    </source>
</evidence>
<proteinExistence type="predicted"/>
<reference evidence="2 3" key="1">
    <citation type="submission" date="2019-01" db="EMBL/GenBank/DDBJ databases">
        <authorList>
            <person name="Deng T."/>
        </authorList>
    </citation>
    <scope>NUCLEOTIDE SEQUENCE [LARGE SCALE GENOMIC DNA]</scope>
    <source>
        <strain evidence="2 3">F8825</strain>
    </source>
</reference>
<evidence type="ECO:0000313" key="3">
    <source>
        <dbReference type="Proteomes" id="UP000291088"/>
    </source>
</evidence>
<sequence>MAQLILLLLLVGGGLLLYRRFVADAEKLSARSKQAEQERETGAMRTLVKDPETGEYRVKREGE</sequence>
<dbReference type="EMBL" id="SDVB01000391">
    <property type="protein sequence ID" value="RYB97073.1"/>
    <property type="molecule type" value="Genomic_DNA"/>
</dbReference>